<dbReference type="Proteomes" id="UP000229056">
    <property type="component" value="Unassembled WGS sequence"/>
</dbReference>
<proteinExistence type="predicted"/>
<sequence length="150" mass="17667">MDESVERFFDEYKFLNSCFKLHGIGSVEISDIQVKKMDRYVLFESIRYHVQVFLLDKQGRILESVGVSSGFWSNIRYRLFGHGCHTTVARLLRDLGGKVNDLGYIVRLQPYSEMYTTINVVELYKIPDDFNFRDMMAEIQKNTRLEMEIC</sequence>
<evidence type="ECO:0000313" key="2">
    <source>
        <dbReference type="Proteomes" id="UP000229056"/>
    </source>
</evidence>
<evidence type="ECO:0000313" key="1">
    <source>
        <dbReference type="EMBL" id="PIS05850.1"/>
    </source>
</evidence>
<organism evidence="1 2">
    <name type="scientific">Candidatus Buchananbacteria bacterium CG10_big_fil_rev_8_21_14_0_10_33_19</name>
    <dbReference type="NCBI Taxonomy" id="1974525"/>
    <lineage>
        <taxon>Bacteria</taxon>
        <taxon>Candidatus Buchananiibacteriota</taxon>
    </lineage>
</organism>
<dbReference type="AlphaFoldDB" id="A0A2H0W5D9"/>
<name>A0A2H0W5D9_9BACT</name>
<gene>
    <name evidence="1" type="ORF">COT80_03730</name>
</gene>
<protein>
    <submittedName>
        <fullName evidence="1">Uncharacterized protein</fullName>
    </submittedName>
</protein>
<accession>A0A2H0W5D9</accession>
<comment type="caution">
    <text evidence="1">The sequence shown here is derived from an EMBL/GenBank/DDBJ whole genome shotgun (WGS) entry which is preliminary data.</text>
</comment>
<reference evidence="2" key="1">
    <citation type="submission" date="2017-09" db="EMBL/GenBank/DDBJ databases">
        <title>Depth-based differentiation of microbial function through sediment-hosted aquifers and enrichment of novel symbionts in the deep terrestrial subsurface.</title>
        <authorList>
            <person name="Probst A.J."/>
            <person name="Ladd B."/>
            <person name="Jarett J.K."/>
            <person name="Geller-Mcgrath D.E."/>
            <person name="Sieber C.M.K."/>
            <person name="Emerson J.B."/>
            <person name="Anantharaman K."/>
            <person name="Thomas B.C."/>
            <person name="Malmstrom R."/>
            <person name="Stieglmeier M."/>
            <person name="Klingl A."/>
            <person name="Woyke T."/>
            <person name="Ryan C.M."/>
            <person name="Banfield J.F."/>
        </authorList>
    </citation>
    <scope>NUCLEOTIDE SEQUENCE [LARGE SCALE GENOMIC DNA]</scope>
</reference>
<dbReference type="EMBL" id="PEZY01000012">
    <property type="protein sequence ID" value="PIS05850.1"/>
    <property type="molecule type" value="Genomic_DNA"/>
</dbReference>